<organism evidence="2 3">
    <name type="scientific">Coprinopsis marcescibilis</name>
    <name type="common">Agaric fungus</name>
    <name type="synonym">Psathyrella marcescibilis</name>
    <dbReference type="NCBI Taxonomy" id="230819"/>
    <lineage>
        <taxon>Eukaryota</taxon>
        <taxon>Fungi</taxon>
        <taxon>Dikarya</taxon>
        <taxon>Basidiomycota</taxon>
        <taxon>Agaricomycotina</taxon>
        <taxon>Agaricomycetes</taxon>
        <taxon>Agaricomycetidae</taxon>
        <taxon>Agaricales</taxon>
        <taxon>Agaricineae</taxon>
        <taxon>Psathyrellaceae</taxon>
        <taxon>Coprinopsis</taxon>
    </lineage>
</organism>
<evidence type="ECO:0000256" key="1">
    <source>
        <dbReference type="SAM" id="MobiDB-lite"/>
    </source>
</evidence>
<dbReference type="Proteomes" id="UP000307440">
    <property type="component" value="Unassembled WGS sequence"/>
</dbReference>
<reference evidence="2 3" key="1">
    <citation type="journal article" date="2019" name="Nat. Ecol. Evol.">
        <title>Megaphylogeny resolves global patterns of mushroom evolution.</title>
        <authorList>
            <person name="Varga T."/>
            <person name="Krizsan K."/>
            <person name="Foldi C."/>
            <person name="Dima B."/>
            <person name="Sanchez-Garcia M."/>
            <person name="Sanchez-Ramirez S."/>
            <person name="Szollosi G.J."/>
            <person name="Szarkandi J.G."/>
            <person name="Papp V."/>
            <person name="Albert L."/>
            <person name="Andreopoulos W."/>
            <person name="Angelini C."/>
            <person name="Antonin V."/>
            <person name="Barry K.W."/>
            <person name="Bougher N.L."/>
            <person name="Buchanan P."/>
            <person name="Buyck B."/>
            <person name="Bense V."/>
            <person name="Catcheside P."/>
            <person name="Chovatia M."/>
            <person name="Cooper J."/>
            <person name="Damon W."/>
            <person name="Desjardin D."/>
            <person name="Finy P."/>
            <person name="Geml J."/>
            <person name="Haridas S."/>
            <person name="Hughes K."/>
            <person name="Justo A."/>
            <person name="Karasinski D."/>
            <person name="Kautmanova I."/>
            <person name="Kiss B."/>
            <person name="Kocsube S."/>
            <person name="Kotiranta H."/>
            <person name="LaButti K.M."/>
            <person name="Lechner B.E."/>
            <person name="Liimatainen K."/>
            <person name="Lipzen A."/>
            <person name="Lukacs Z."/>
            <person name="Mihaltcheva S."/>
            <person name="Morgado L.N."/>
            <person name="Niskanen T."/>
            <person name="Noordeloos M.E."/>
            <person name="Ohm R.A."/>
            <person name="Ortiz-Santana B."/>
            <person name="Ovrebo C."/>
            <person name="Racz N."/>
            <person name="Riley R."/>
            <person name="Savchenko A."/>
            <person name="Shiryaev A."/>
            <person name="Soop K."/>
            <person name="Spirin V."/>
            <person name="Szebenyi C."/>
            <person name="Tomsovsky M."/>
            <person name="Tulloss R.E."/>
            <person name="Uehling J."/>
            <person name="Grigoriev I.V."/>
            <person name="Vagvolgyi C."/>
            <person name="Papp T."/>
            <person name="Martin F.M."/>
            <person name="Miettinen O."/>
            <person name="Hibbett D.S."/>
            <person name="Nagy L.G."/>
        </authorList>
    </citation>
    <scope>NUCLEOTIDE SEQUENCE [LARGE SCALE GENOMIC DNA]</scope>
    <source>
        <strain evidence="2 3">CBS 121175</strain>
    </source>
</reference>
<accession>A0A5C3KQZ2</accession>
<name>A0A5C3KQZ2_COPMA</name>
<feature type="compositionally biased region" description="Polar residues" evidence="1">
    <location>
        <begin position="9"/>
        <end position="23"/>
    </location>
</feature>
<protein>
    <submittedName>
        <fullName evidence="2">Uncharacterized protein</fullName>
    </submittedName>
</protein>
<keyword evidence="3" id="KW-1185">Reference proteome</keyword>
<feature type="region of interest" description="Disordered" evidence="1">
    <location>
        <begin position="50"/>
        <end position="76"/>
    </location>
</feature>
<gene>
    <name evidence="2" type="ORF">FA15DRAFT_671770</name>
</gene>
<dbReference type="EMBL" id="ML210246">
    <property type="protein sequence ID" value="TFK22223.1"/>
    <property type="molecule type" value="Genomic_DNA"/>
</dbReference>
<evidence type="ECO:0000313" key="2">
    <source>
        <dbReference type="EMBL" id="TFK22223.1"/>
    </source>
</evidence>
<proteinExistence type="predicted"/>
<evidence type="ECO:0000313" key="3">
    <source>
        <dbReference type="Proteomes" id="UP000307440"/>
    </source>
</evidence>
<feature type="region of interest" description="Disordered" evidence="1">
    <location>
        <begin position="1"/>
        <end position="23"/>
    </location>
</feature>
<dbReference type="AlphaFoldDB" id="A0A5C3KQZ2"/>
<sequence length="165" mass="19273">MDRRRQRIRSNGNSKGMQPRSQPHSYYVQANFPTIAFVFFRLRQESLSTQPIKSNSKDVHPRSPSRSRTRTTRSLSFTSTSQRFAAHLFPPGWLQQSAIILSQTIPRVRFGRQREAKADKFGPEPISAPCTSKRVKQTRLWWYILARQRQRLFPPGQFVHVYPTS</sequence>